<evidence type="ECO:0000313" key="3">
    <source>
        <dbReference type="Proteomes" id="UP001231915"/>
    </source>
</evidence>
<keyword evidence="1" id="KW-1133">Transmembrane helix</keyword>
<keyword evidence="3" id="KW-1185">Reference proteome</keyword>
<reference evidence="2 3" key="1">
    <citation type="submission" date="2023-05" db="EMBL/GenBank/DDBJ databases">
        <title>Pseudoalteromonas ardens sp. nov., Pseudoalteromonas obscura sp. nov., and Pseudoalteromonas umbrosa sp. nov., isolated from the coral Montipora capitata.</title>
        <authorList>
            <person name="Thomas E.M."/>
            <person name="Smith E.M."/>
            <person name="Papke E."/>
            <person name="Shlafstein M.D."/>
            <person name="Oline D.K."/>
            <person name="Videau P."/>
            <person name="Saw J.H."/>
            <person name="Strangman W.K."/>
            <person name="Ushijima B."/>
        </authorList>
    </citation>
    <scope>NUCLEOTIDE SEQUENCE [LARGE SCALE GENOMIC DNA]</scope>
    <source>
        <strain evidence="2 3">P94</strain>
    </source>
</reference>
<evidence type="ECO:0000256" key="1">
    <source>
        <dbReference type="SAM" id="Phobius"/>
    </source>
</evidence>
<dbReference type="EMBL" id="JASJUT010000002">
    <property type="protein sequence ID" value="MDK2594301.1"/>
    <property type="molecule type" value="Genomic_DNA"/>
</dbReference>
<protein>
    <recommendedName>
        <fullName evidence="4">DUF1360 domain-containing protein</fullName>
    </recommendedName>
</protein>
<dbReference type="Proteomes" id="UP001231915">
    <property type="component" value="Unassembled WGS sequence"/>
</dbReference>
<feature type="transmembrane region" description="Helical" evidence="1">
    <location>
        <begin position="7"/>
        <end position="24"/>
    </location>
</feature>
<sequence>MIDSTETINFSAALIGLTLHILIWEKLPDWGTWFTALINKLPKPAAYLYDAWHCPYCFGFWIALCLHGITQQFTLPSLQVMPSVISIAAVPIAWFLDALVTALFIYVGSLLLKALAGPALSGHQQLMAFKQSQK</sequence>
<feature type="transmembrane region" description="Helical" evidence="1">
    <location>
        <begin position="44"/>
        <end position="66"/>
    </location>
</feature>
<evidence type="ECO:0008006" key="4">
    <source>
        <dbReference type="Google" id="ProtNLM"/>
    </source>
</evidence>
<evidence type="ECO:0000313" key="2">
    <source>
        <dbReference type="EMBL" id="MDK2594301.1"/>
    </source>
</evidence>
<organism evidence="2 3">
    <name type="scientific">Pseudoalteromonas obscura</name>
    <dbReference type="NCBI Taxonomy" id="3048491"/>
    <lineage>
        <taxon>Bacteria</taxon>
        <taxon>Pseudomonadati</taxon>
        <taxon>Pseudomonadota</taxon>
        <taxon>Gammaproteobacteria</taxon>
        <taxon>Alteromonadales</taxon>
        <taxon>Pseudoalteromonadaceae</taxon>
        <taxon>Pseudoalteromonas</taxon>
    </lineage>
</organism>
<accession>A0ABT7EGX7</accession>
<keyword evidence="1" id="KW-0472">Membrane</keyword>
<feature type="transmembrane region" description="Helical" evidence="1">
    <location>
        <begin position="78"/>
        <end position="96"/>
    </location>
</feature>
<keyword evidence="1" id="KW-0812">Transmembrane</keyword>
<comment type="caution">
    <text evidence="2">The sequence shown here is derived from an EMBL/GenBank/DDBJ whole genome shotgun (WGS) entry which is preliminary data.</text>
</comment>
<name>A0ABT7EGX7_9GAMM</name>
<gene>
    <name evidence="2" type="ORF">QNM18_04340</name>
</gene>
<dbReference type="RefSeq" id="WP_284136476.1">
    <property type="nucleotide sequence ID" value="NZ_JASJUT010000002.1"/>
</dbReference>
<feature type="transmembrane region" description="Helical" evidence="1">
    <location>
        <begin position="102"/>
        <end position="120"/>
    </location>
</feature>
<proteinExistence type="predicted"/>